<dbReference type="GO" id="GO:0019783">
    <property type="term" value="F:ubiquitin-like protein peptidase activity"/>
    <property type="evidence" value="ECO:0007669"/>
    <property type="project" value="UniProtKB-ARBA"/>
</dbReference>
<feature type="region of interest" description="Disordered" evidence="5">
    <location>
        <begin position="249"/>
        <end position="283"/>
    </location>
</feature>
<dbReference type="EMBL" id="JAGPYM010000028">
    <property type="protein sequence ID" value="KAH6879836.1"/>
    <property type="molecule type" value="Genomic_DNA"/>
</dbReference>
<feature type="domain" description="Ubiquitin-like protease family profile" evidence="6">
    <location>
        <begin position="1"/>
        <end position="134"/>
    </location>
</feature>
<comment type="caution">
    <text evidence="7">The sequence shown here is derived from an EMBL/GenBank/DDBJ whole genome shotgun (WGS) entry which is preliminary data.</text>
</comment>
<sequence length="372" mass="42215">MEFISQIIFAQFWTHPKAGRLLDPLWFEADADEKTLPQQLRDLHKDQILFFPIHHQDVGHWTLGVVDITLPAVRFDFYDSLSDNGRATAANVRFEKWLKEYGPSYDMKFQKKDCAQQNDGISCGIFVLTQLVRLLISEDISQPIEPTDARERLLSILLEKDPSSLSSVSKCNLSVLTNVQKLAKKETTPIPSAFRKFVEQSLALGNLDEVRSRLAEAQHCAEKARSDLQKAKSAQGDADTELKMREQFHRETTSTEQALCRKGREKCGSEAHNAASSPQPSNLDSRIASLQTEMSSTMRAKGAEEVCDKLSCDREQKIEDAKRRVQSCKHQVALQLTEVKKRENEVCSLERSVRVHELMIEVEDGKFTFPGY</sequence>
<gene>
    <name evidence="7" type="ORF">B0T10DRAFT_464367</name>
</gene>
<evidence type="ECO:0000259" key="6">
    <source>
        <dbReference type="PROSITE" id="PS50600"/>
    </source>
</evidence>
<dbReference type="AlphaFoldDB" id="A0A9P9AH98"/>
<reference evidence="7 8" key="1">
    <citation type="journal article" date="2021" name="Nat. Commun.">
        <title>Genetic determinants of endophytism in the Arabidopsis root mycobiome.</title>
        <authorList>
            <person name="Mesny F."/>
            <person name="Miyauchi S."/>
            <person name="Thiergart T."/>
            <person name="Pickel B."/>
            <person name="Atanasova L."/>
            <person name="Karlsson M."/>
            <person name="Huettel B."/>
            <person name="Barry K.W."/>
            <person name="Haridas S."/>
            <person name="Chen C."/>
            <person name="Bauer D."/>
            <person name="Andreopoulos W."/>
            <person name="Pangilinan J."/>
            <person name="LaButti K."/>
            <person name="Riley R."/>
            <person name="Lipzen A."/>
            <person name="Clum A."/>
            <person name="Drula E."/>
            <person name="Henrissat B."/>
            <person name="Kohler A."/>
            <person name="Grigoriev I.V."/>
            <person name="Martin F.M."/>
            <person name="Hacquard S."/>
        </authorList>
    </citation>
    <scope>NUCLEOTIDE SEQUENCE [LARGE SCALE GENOMIC DNA]</scope>
    <source>
        <strain evidence="7 8">MPI-CAGE-CH-0241</strain>
    </source>
</reference>
<keyword evidence="2" id="KW-0645">Protease</keyword>
<evidence type="ECO:0000256" key="4">
    <source>
        <dbReference type="SAM" id="Coils"/>
    </source>
</evidence>
<dbReference type="Proteomes" id="UP000777438">
    <property type="component" value="Unassembled WGS sequence"/>
</dbReference>
<feature type="coiled-coil region" evidence="4">
    <location>
        <begin position="207"/>
        <end position="234"/>
    </location>
</feature>
<dbReference type="InterPro" id="IPR003653">
    <property type="entry name" value="Peptidase_C48_C"/>
</dbReference>
<feature type="compositionally biased region" description="Polar residues" evidence="5">
    <location>
        <begin position="274"/>
        <end position="283"/>
    </location>
</feature>
<proteinExistence type="inferred from homology"/>
<keyword evidence="4" id="KW-0175">Coiled coil</keyword>
<dbReference type="Pfam" id="PF02902">
    <property type="entry name" value="Peptidase_C48"/>
    <property type="match status" value="1"/>
</dbReference>
<dbReference type="InterPro" id="IPR038765">
    <property type="entry name" value="Papain-like_cys_pep_sf"/>
</dbReference>
<evidence type="ECO:0000256" key="5">
    <source>
        <dbReference type="SAM" id="MobiDB-lite"/>
    </source>
</evidence>
<evidence type="ECO:0000313" key="8">
    <source>
        <dbReference type="Proteomes" id="UP000777438"/>
    </source>
</evidence>
<name>A0A9P9AH98_9HYPO</name>
<evidence type="ECO:0000256" key="3">
    <source>
        <dbReference type="ARBA" id="ARBA00022801"/>
    </source>
</evidence>
<evidence type="ECO:0000256" key="2">
    <source>
        <dbReference type="ARBA" id="ARBA00022670"/>
    </source>
</evidence>
<accession>A0A9P9AH98</accession>
<dbReference type="PROSITE" id="PS50600">
    <property type="entry name" value="ULP_PROTEASE"/>
    <property type="match status" value="1"/>
</dbReference>
<keyword evidence="8" id="KW-1185">Reference proteome</keyword>
<dbReference type="Gene3D" id="3.40.395.10">
    <property type="entry name" value="Adenoviral Proteinase, Chain A"/>
    <property type="match status" value="1"/>
</dbReference>
<dbReference type="GO" id="GO:0006508">
    <property type="term" value="P:proteolysis"/>
    <property type="evidence" value="ECO:0007669"/>
    <property type="project" value="UniProtKB-KW"/>
</dbReference>
<dbReference type="SUPFAM" id="SSF54001">
    <property type="entry name" value="Cysteine proteinases"/>
    <property type="match status" value="1"/>
</dbReference>
<protein>
    <recommendedName>
        <fullName evidence="6">Ubiquitin-like protease family profile domain-containing protein</fullName>
    </recommendedName>
</protein>
<comment type="similarity">
    <text evidence="1">Belongs to the peptidase C48 family.</text>
</comment>
<dbReference type="OrthoDB" id="5098110at2759"/>
<dbReference type="GO" id="GO:0008234">
    <property type="term" value="F:cysteine-type peptidase activity"/>
    <property type="evidence" value="ECO:0007669"/>
    <property type="project" value="InterPro"/>
</dbReference>
<evidence type="ECO:0000313" key="7">
    <source>
        <dbReference type="EMBL" id="KAH6879836.1"/>
    </source>
</evidence>
<organism evidence="7 8">
    <name type="scientific">Thelonectria olida</name>
    <dbReference type="NCBI Taxonomy" id="1576542"/>
    <lineage>
        <taxon>Eukaryota</taxon>
        <taxon>Fungi</taxon>
        <taxon>Dikarya</taxon>
        <taxon>Ascomycota</taxon>
        <taxon>Pezizomycotina</taxon>
        <taxon>Sordariomycetes</taxon>
        <taxon>Hypocreomycetidae</taxon>
        <taxon>Hypocreales</taxon>
        <taxon>Nectriaceae</taxon>
        <taxon>Thelonectria</taxon>
    </lineage>
</organism>
<keyword evidence="3" id="KW-0378">Hydrolase</keyword>
<evidence type="ECO:0000256" key="1">
    <source>
        <dbReference type="ARBA" id="ARBA00005234"/>
    </source>
</evidence>